<evidence type="ECO:0000313" key="13">
    <source>
        <dbReference type="Proteomes" id="UP001501020"/>
    </source>
</evidence>
<comment type="similarity">
    <text evidence="1 9 11">Belongs to the peptidase A8 family.</text>
</comment>
<feature type="transmembrane region" description="Helical" evidence="9">
    <location>
        <begin position="56"/>
        <end position="78"/>
    </location>
</feature>
<reference evidence="13" key="1">
    <citation type="journal article" date="2019" name="Int. J. Syst. Evol. Microbiol.">
        <title>The Global Catalogue of Microorganisms (GCM) 10K type strain sequencing project: providing services to taxonomists for standard genome sequencing and annotation.</title>
        <authorList>
            <consortium name="The Broad Institute Genomics Platform"/>
            <consortium name="The Broad Institute Genome Sequencing Center for Infectious Disease"/>
            <person name="Wu L."/>
            <person name="Ma J."/>
        </authorList>
    </citation>
    <scope>NUCLEOTIDE SEQUENCE [LARGE SCALE GENOMIC DNA]</scope>
    <source>
        <strain evidence="13">JCM 13850</strain>
    </source>
</reference>
<evidence type="ECO:0000256" key="3">
    <source>
        <dbReference type="ARBA" id="ARBA00022670"/>
    </source>
</evidence>
<dbReference type="EMBL" id="BAAAMR010000012">
    <property type="protein sequence ID" value="GAA2128836.1"/>
    <property type="molecule type" value="Genomic_DNA"/>
</dbReference>
<keyword evidence="6 9" id="KW-0378">Hydrolase</keyword>
<dbReference type="EC" id="3.4.23.36" evidence="9"/>
<feature type="active site" evidence="9">
    <location>
        <position position="123"/>
    </location>
</feature>
<evidence type="ECO:0000256" key="1">
    <source>
        <dbReference type="ARBA" id="ARBA00006139"/>
    </source>
</evidence>
<dbReference type="PANTHER" id="PTHR33695">
    <property type="entry name" value="LIPOPROTEIN SIGNAL PEPTIDASE"/>
    <property type="match status" value="1"/>
</dbReference>
<keyword evidence="8 9" id="KW-0472">Membrane</keyword>
<proteinExistence type="inferred from homology"/>
<feature type="transmembrane region" description="Helical" evidence="9">
    <location>
        <begin position="90"/>
        <end position="107"/>
    </location>
</feature>
<keyword evidence="3 9" id="KW-0645">Protease</keyword>
<dbReference type="Pfam" id="PF01252">
    <property type="entry name" value="Peptidase_A8"/>
    <property type="match status" value="1"/>
</dbReference>
<accession>A0ABP5KBV6</accession>
<comment type="caution">
    <text evidence="12">The sequence shown here is derived from an EMBL/GenBank/DDBJ whole genome shotgun (WGS) entry which is preliminary data.</text>
</comment>
<dbReference type="PRINTS" id="PR00781">
    <property type="entry name" value="LIPOSIGPTASE"/>
</dbReference>
<dbReference type="PROSITE" id="PS00855">
    <property type="entry name" value="SPASE_II"/>
    <property type="match status" value="1"/>
</dbReference>
<sequence>MRPKVSVQGLLALVTLVGIAADQITKALAVADLEGKAPRHILGDGLTLDVYRNSGAAFSFAPMATLLFSAIAVSVAVVIARQASTLRSSAWAVALGLILAGAVGNLVDRLLRAPGGGRGAVVDFIDIRYFATFNAADSCITAGAILAVLLSWRGIVMSDQTTRTEEETLTG</sequence>
<dbReference type="PANTHER" id="PTHR33695:SF1">
    <property type="entry name" value="LIPOPROTEIN SIGNAL PEPTIDASE"/>
    <property type="match status" value="1"/>
</dbReference>
<evidence type="ECO:0000313" key="12">
    <source>
        <dbReference type="EMBL" id="GAA2128836.1"/>
    </source>
</evidence>
<evidence type="ECO:0000256" key="5">
    <source>
        <dbReference type="ARBA" id="ARBA00022750"/>
    </source>
</evidence>
<dbReference type="InterPro" id="IPR001872">
    <property type="entry name" value="Peptidase_A8"/>
</dbReference>
<comment type="catalytic activity">
    <reaction evidence="9 10">
        <text>Release of signal peptides from bacterial membrane prolipoproteins. Hydrolyzes -Xaa-Yaa-Zaa-|-(S,diacylglyceryl)Cys-, in which Xaa is hydrophobic (preferably Leu), and Yaa (Ala or Ser) and Zaa (Gly or Ala) have small, neutral side chains.</text>
        <dbReference type="EC" id="3.4.23.36"/>
    </reaction>
</comment>
<organism evidence="12 13">
    <name type="scientific">Actinomadura napierensis</name>
    <dbReference type="NCBI Taxonomy" id="267854"/>
    <lineage>
        <taxon>Bacteria</taxon>
        <taxon>Bacillati</taxon>
        <taxon>Actinomycetota</taxon>
        <taxon>Actinomycetes</taxon>
        <taxon>Streptosporangiales</taxon>
        <taxon>Thermomonosporaceae</taxon>
        <taxon>Actinomadura</taxon>
    </lineage>
</organism>
<keyword evidence="2 9" id="KW-1003">Cell membrane</keyword>
<dbReference type="Proteomes" id="UP001501020">
    <property type="component" value="Unassembled WGS sequence"/>
</dbReference>
<evidence type="ECO:0000256" key="11">
    <source>
        <dbReference type="RuleBase" id="RU004181"/>
    </source>
</evidence>
<keyword evidence="4 9" id="KW-0812">Transmembrane</keyword>
<gene>
    <name evidence="9" type="primary">lspA</name>
    <name evidence="12" type="ORF">GCM10009727_19770</name>
</gene>
<feature type="active site" evidence="9">
    <location>
        <position position="137"/>
    </location>
</feature>
<feature type="transmembrane region" description="Helical" evidence="9">
    <location>
        <begin position="127"/>
        <end position="150"/>
    </location>
</feature>
<evidence type="ECO:0000256" key="10">
    <source>
        <dbReference type="RuleBase" id="RU000594"/>
    </source>
</evidence>
<dbReference type="RefSeq" id="WP_344263886.1">
    <property type="nucleotide sequence ID" value="NZ_BAAAMR010000012.1"/>
</dbReference>
<comment type="pathway">
    <text evidence="9">Protein modification; lipoprotein biosynthesis (signal peptide cleavage).</text>
</comment>
<protein>
    <recommendedName>
        <fullName evidence="9">Lipoprotein signal peptidase</fullName>
        <ecNumber evidence="9">3.4.23.36</ecNumber>
    </recommendedName>
    <alternativeName>
        <fullName evidence="9">Prolipoprotein signal peptidase</fullName>
    </alternativeName>
    <alternativeName>
        <fullName evidence="9">Signal peptidase II</fullName>
        <shortName evidence="9">SPase II</shortName>
    </alternativeName>
</protein>
<name>A0ABP5KBV6_9ACTN</name>
<dbReference type="NCBIfam" id="TIGR00077">
    <property type="entry name" value="lspA"/>
    <property type="match status" value="1"/>
</dbReference>
<evidence type="ECO:0000256" key="9">
    <source>
        <dbReference type="HAMAP-Rule" id="MF_00161"/>
    </source>
</evidence>
<dbReference type="HAMAP" id="MF_00161">
    <property type="entry name" value="LspA"/>
    <property type="match status" value="1"/>
</dbReference>
<comment type="function">
    <text evidence="9 10">This protein specifically catalyzes the removal of signal peptides from prolipoproteins.</text>
</comment>
<evidence type="ECO:0000256" key="6">
    <source>
        <dbReference type="ARBA" id="ARBA00022801"/>
    </source>
</evidence>
<keyword evidence="13" id="KW-1185">Reference proteome</keyword>
<evidence type="ECO:0000256" key="8">
    <source>
        <dbReference type="ARBA" id="ARBA00023136"/>
    </source>
</evidence>
<comment type="subcellular location">
    <subcellularLocation>
        <location evidence="9">Cell membrane</location>
        <topology evidence="9">Multi-pass membrane protein</topology>
    </subcellularLocation>
</comment>
<evidence type="ECO:0000256" key="2">
    <source>
        <dbReference type="ARBA" id="ARBA00022475"/>
    </source>
</evidence>
<keyword evidence="5 9" id="KW-0064">Aspartyl protease</keyword>
<comment type="caution">
    <text evidence="9">Lacks conserved residue(s) required for the propagation of feature annotation.</text>
</comment>
<evidence type="ECO:0000256" key="7">
    <source>
        <dbReference type="ARBA" id="ARBA00022989"/>
    </source>
</evidence>
<keyword evidence="7 9" id="KW-1133">Transmembrane helix</keyword>
<evidence type="ECO:0000256" key="4">
    <source>
        <dbReference type="ARBA" id="ARBA00022692"/>
    </source>
</evidence>